<proteinExistence type="predicted"/>
<organism evidence="1 2">
    <name type="scientific">Muricaecibacterium torontonense</name>
    <dbReference type="NCBI Taxonomy" id="3032871"/>
    <lineage>
        <taxon>Bacteria</taxon>
        <taxon>Bacillati</taxon>
        <taxon>Actinomycetota</taxon>
        <taxon>Coriobacteriia</taxon>
        <taxon>Coriobacteriales</taxon>
        <taxon>Atopobiaceae</taxon>
        <taxon>Muricaecibacterium</taxon>
    </lineage>
</organism>
<dbReference type="EMBL" id="SRYE01000001">
    <property type="protein sequence ID" value="TGY63406.1"/>
    <property type="molecule type" value="Genomic_DNA"/>
</dbReference>
<dbReference type="RefSeq" id="WP_136012033.1">
    <property type="nucleotide sequence ID" value="NZ_SRYE01000001.1"/>
</dbReference>
<dbReference type="AlphaFoldDB" id="A0A4S2F371"/>
<protein>
    <submittedName>
        <fullName evidence="1">Uncharacterized protein</fullName>
    </submittedName>
</protein>
<accession>A0A4S2F371</accession>
<reference evidence="1 2" key="1">
    <citation type="submission" date="2019-04" db="EMBL/GenBank/DDBJ databases">
        <title>Microbes associate with the intestines of laboratory mice.</title>
        <authorList>
            <person name="Navarre W."/>
            <person name="Wong E."/>
            <person name="Huang K."/>
            <person name="Tropini C."/>
            <person name="Ng K."/>
            <person name="Yu B."/>
        </authorList>
    </citation>
    <scope>NUCLEOTIDE SEQUENCE [LARGE SCALE GENOMIC DNA]</scope>
    <source>
        <strain evidence="1 2">NM07_P-09</strain>
    </source>
</reference>
<evidence type="ECO:0000313" key="2">
    <source>
        <dbReference type="Proteomes" id="UP000310263"/>
    </source>
</evidence>
<dbReference type="OrthoDB" id="1824311at2"/>
<gene>
    <name evidence="1" type="ORF">E5334_02600</name>
</gene>
<name>A0A4S2F371_9ACTN</name>
<evidence type="ECO:0000313" key="1">
    <source>
        <dbReference type="EMBL" id="TGY63406.1"/>
    </source>
</evidence>
<dbReference type="Proteomes" id="UP000310263">
    <property type="component" value="Unassembled WGS sequence"/>
</dbReference>
<sequence length="61" mass="7114">MAVSEAQKRATAKYIKHNVKRYVVQLNKNTDEDLVCFMESIDNVNGFFKDCIRKAMEESKK</sequence>
<keyword evidence="2" id="KW-1185">Reference proteome</keyword>
<comment type="caution">
    <text evidence="1">The sequence shown here is derived from an EMBL/GenBank/DDBJ whole genome shotgun (WGS) entry which is preliminary data.</text>
</comment>